<dbReference type="InterPro" id="IPR015500">
    <property type="entry name" value="Peptidase_S8_subtilisin-rel"/>
</dbReference>
<dbReference type="InterPro" id="IPR036852">
    <property type="entry name" value="Peptidase_S8/S53_dom_sf"/>
</dbReference>
<dbReference type="Pfam" id="PF00082">
    <property type="entry name" value="Peptidase_S8"/>
    <property type="match status" value="1"/>
</dbReference>
<dbReference type="PANTHER" id="PTHR42884:SF23">
    <property type="entry name" value="FURIN-LIKE PROTEASE 2"/>
    <property type="match status" value="1"/>
</dbReference>
<evidence type="ECO:0000256" key="6">
    <source>
        <dbReference type="SAM" id="MobiDB-lite"/>
    </source>
</evidence>
<comment type="caution">
    <text evidence="8">The sequence shown here is derived from an EMBL/GenBank/DDBJ whole genome shotgun (WGS) entry which is preliminary data.</text>
</comment>
<evidence type="ECO:0000256" key="2">
    <source>
        <dbReference type="ARBA" id="ARBA00022801"/>
    </source>
</evidence>
<dbReference type="Gene3D" id="3.40.50.200">
    <property type="entry name" value="Peptidase S8/S53 domain"/>
    <property type="match status" value="1"/>
</dbReference>
<evidence type="ECO:0000313" key="9">
    <source>
        <dbReference type="Proteomes" id="UP001558632"/>
    </source>
</evidence>
<reference evidence="8 9" key="1">
    <citation type="submission" date="2024-07" db="EMBL/GenBank/DDBJ databases">
        <title>Enhanced genomic and transcriptomic resources for Trichinella pseudospiralis and T. spiralis underpin the discovery of pronounced molecular differences between stages and species.</title>
        <authorList>
            <person name="Pasi K.K."/>
            <person name="La Rosa G."/>
            <person name="Gomez-Morales M.A."/>
            <person name="Tosini F."/>
            <person name="Sumanam S."/>
            <person name="Young N.D."/>
            <person name="Chang B.C."/>
            <person name="Robin G.B."/>
        </authorList>
    </citation>
    <scope>NUCLEOTIDE SEQUENCE [LARGE SCALE GENOMIC DNA]</scope>
    <source>
        <strain evidence="8">ISS534</strain>
    </source>
</reference>
<evidence type="ECO:0000259" key="7">
    <source>
        <dbReference type="Pfam" id="PF00082"/>
    </source>
</evidence>
<evidence type="ECO:0000256" key="1">
    <source>
        <dbReference type="ARBA" id="ARBA00022670"/>
    </source>
</evidence>
<comment type="similarity">
    <text evidence="5">Belongs to the peptidase S8 family.</text>
</comment>
<name>A0ABR3K1T0_TRISP</name>
<accession>A0ABR3K1T0</accession>
<keyword evidence="2" id="KW-0378">Hydrolase</keyword>
<dbReference type="Proteomes" id="UP001558632">
    <property type="component" value="Unassembled WGS sequence"/>
</dbReference>
<dbReference type="InterPro" id="IPR022398">
    <property type="entry name" value="Peptidase_S8_His-AS"/>
</dbReference>
<gene>
    <name evidence="8" type="ORF">TSPI_07435</name>
</gene>
<dbReference type="EMBL" id="JBEUSY010000547">
    <property type="protein sequence ID" value="KAL1227288.1"/>
    <property type="molecule type" value="Genomic_DNA"/>
</dbReference>
<sequence length="225" mass="24589">MVASGPSDGDFSNIGNVTSNVVVQLQFDDSEHADIVANKHGYKNMGRLDGDPEVLWHEFETPKKRVKRDGLLDDESNRRSTRESSVEWPDPLYSQQWYLNGFVGDGMRVREAWSMGYSGKNVVVSILDDGIQGDHPDLAANYDAMASHDVNDGDDNPYPRDNGDNRHGTRCAGEVAAVAGNSFCGVGVAYNARIGGVRMLDGPVSDRVEGSALSLRQAAYRHLLC</sequence>
<dbReference type="PROSITE" id="PS51892">
    <property type="entry name" value="SUBTILASE"/>
    <property type="match status" value="1"/>
</dbReference>
<dbReference type="InterPro" id="IPR000209">
    <property type="entry name" value="Peptidase_S8/S53_dom"/>
</dbReference>
<keyword evidence="3" id="KW-0720">Serine protease</keyword>
<evidence type="ECO:0000313" key="8">
    <source>
        <dbReference type="EMBL" id="KAL1227288.1"/>
    </source>
</evidence>
<dbReference type="SUPFAM" id="SSF52743">
    <property type="entry name" value="Subtilisin-like"/>
    <property type="match status" value="1"/>
</dbReference>
<dbReference type="PROSITE" id="PS00137">
    <property type="entry name" value="SUBTILASE_HIS"/>
    <property type="match status" value="1"/>
</dbReference>
<keyword evidence="1" id="KW-0645">Protease</keyword>
<feature type="domain" description="Peptidase S8/S53" evidence="7">
    <location>
        <begin position="119"/>
        <end position="213"/>
    </location>
</feature>
<feature type="region of interest" description="Disordered" evidence="6">
    <location>
        <begin position="67"/>
        <end position="87"/>
    </location>
</feature>
<dbReference type="InterPro" id="IPR023827">
    <property type="entry name" value="Peptidase_S8_Asp-AS"/>
</dbReference>
<keyword evidence="9" id="KW-1185">Reference proteome</keyword>
<protein>
    <submittedName>
        <fullName evidence="8">Endoprotease bli-4</fullName>
    </submittedName>
</protein>
<evidence type="ECO:0000256" key="5">
    <source>
        <dbReference type="PROSITE-ProRule" id="PRU01240"/>
    </source>
</evidence>
<keyword evidence="4" id="KW-1015">Disulfide bond</keyword>
<evidence type="ECO:0000256" key="3">
    <source>
        <dbReference type="ARBA" id="ARBA00022825"/>
    </source>
</evidence>
<feature type="compositionally biased region" description="Basic and acidic residues" evidence="6">
    <location>
        <begin position="67"/>
        <end position="85"/>
    </location>
</feature>
<evidence type="ECO:0000256" key="4">
    <source>
        <dbReference type="ARBA" id="ARBA00023157"/>
    </source>
</evidence>
<dbReference type="PROSITE" id="PS00136">
    <property type="entry name" value="SUBTILASE_ASP"/>
    <property type="match status" value="1"/>
</dbReference>
<comment type="caution">
    <text evidence="5">Lacks conserved residue(s) required for the propagation of feature annotation.</text>
</comment>
<organism evidence="8 9">
    <name type="scientific">Trichinella spiralis</name>
    <name type="common">Trichina worm</name>
    <dbReference type="NCBI Taxonomy" id="6334"/>
    <lineage>
        <taxon>Eukaryota</taxon>
        <taxon>Metazoa</taxon>
        <taxon>Ecdysozoa</taxon>
        <taxon>Nematoda</taxon>
        <taxon>Enoplea</taxon>
        <taxon>Dorylaimia</taxon>
        <taxon>Trichinellida</taxon>
        <taxon>Trichinellidae</taxon>
        <taxon>Trichinella</taxon>
    </lineage>
</organism>
<dbReference type="PRINTS" id="PR00723">
    <property type="entry name" value="SUBTILISIN"/>
</dbReference>
<dbReference type="PANTHER" id="PTHR42884">
    <property type="entry name" value="PROPROTEIN CONVERTASE SUBTILISIN/KEXIN-RELATED"/>
    <property type="match status" value="1"/>
</dbReference>
<proteinExistence type="inferred from homology"/>